<name>A0AAV6T423_SOLSE</name>
<gene>
    <name evidence="1" type="ORF">JOB18_006737</name>
</gene>
<evidence type="ECO:0000313" key="1">
    <source>
        <dbReference type="EMBL" id="KAG7524089.1"/>
    </source>
</evidence>
<accession>A0AAV6T423</accession>
<organism evidence="1 2">
    <name type="scientific">Solea senegalensis</name>
    <name type="common">Senegalese sole</name>
    <dbReference type="NCBI Taxonomy" id="28829"/>
    <lineage>
        <taxon>Eukaryota</taxon>
        <taxon>Metazoa</taxon>
        <taxon>Chordata</taxon>
        <taxon>Craniata</taxon>
        <taxon>Vertebrata</taxon>
        <taxon>Euteleostomi</taxon>
        <taxon>Actinopterygii</taxon>
        <taxon>Neopterygii</taxon>
        <taxon>Teleostei</taxon>
        <taxon>Neoteleostei</taxon>
        <taxon>Acanthomorphata</taxon>
        <taxon>Carangaria</taxon>
        <taxon>Pleuronectiformes</taxon>
        <taxon>Pleuronectoidei</taxon>
        <taxon>Soleidae</taxon>
        <taxon>Solea</taxon>
    </lineage>
</organism>
<keyword evidence="2" id="KW-1185">Reference proteome</keyword>
<dbReference type="EMBL" id="JAGKHQ010000001">
    <property type="protein sequence ID" value="KAG7524089.1"/>
    <property type="molecule type" value="Genomic_DNA"/>
</dbReference>
<comment type="caution">
    <text evidence="1">The sequence shown here is derived from an EMBL/GenBank/DDBJ whole genome shotgun (WGS) entry which is preliminary data.</text>
</comment>
<sequence>MARHYRTLSLLTSRPSDVHTRTRPLPHTVLKGLFAHLHFSPRAAGRNTPSLSITSSGSSHTNQNNPDYFHVPLFILFKDQFVFRMHIAYASVQCPVDIVVLNLDFISL</sequence>
<dbReference type="AlphaFoldDB" id="A0AAV6T423"/>
<dbReference type="Proteomes" id="UP000693946">
    <property type="component" value="Linkage Group LG1"/>
</dbReference>
<proteinExistence type="predicted"/>
<evidence type="ECO:0000313" key="2">
    <source>
        <dbReference type="Proteomes" id="UP000693946"/>
    </source>
</evidence>
<reference evidence="1 2" key="1">
    <citation type="journal article" date="2021" name="Sci. Rep.">
        <title>Chromosome anchoring in Senegalese sole (Solea senegalensis) reveals sex-associated markers and genome rearrangements in flatfish.</title>
        <authorList>
            <person name="Guerrero-Cozar I."/>
            <person name="Gomez-Garrido J."/>
            <person name="Berbel C."/>
            <person name="Martinez-Blanch J.F."/>
            <person name="Alioto T."/>
            <person name="Claros M.G."/>
            <person name="Gagnaire P.A."/>
            <person name="Manchado M."/>
        </authorList>
    </citation>
    <scope>NUCLEOTIDE SEQUENCE [LARGE SCALE GENOMIC DNA]</scope>
    <source>
        <strain evidence="1">Sse05_10M</strain>
    </source>
</reference>
<protein>
    <submittedName>
        <fullName evidence="1">Uncharacterized protein</fullName>
    </submittedName>
</protein>